<dbReference type="EMBL" id="PDNA01000066">
    <property type="protein sequence ID" value="PGH17246.1"/>
    <property type="molecule type" value="Genomic_DNA"/>
</dbReference>
<feature type="compositionally biased region" description="Pro residues" evidence="2">
    <location>
        <begin position="1"/>
        <end position="11"/>
    </location>
</feature>
<dbReference type="PANTHER" id="PTHR10063:SF0">
    <property type="entry name" value="TUBERIN"/>
    <property type="match status" value="1"/>
</dbReference>
<feature type="region of interest" description="Disordered" evidence="2">
    <location>
        <begin position="623"/>
        <end position="642"/>
    </location>
</feature>
<dbReference type="GO" id="GO:0033596">
    <property type="term" value="C:TSC1-TSC2 complex"/>
    <property type="evidence" value="ECO:0007669"/>
    <property type="project" value="TreeGrafter"/>
</dbReference>
<dbReference type="Gene3D" id="3.40.50.11210">
    <property type="entry name" value="Rap/Ran-GAP"/>
    <property type="match status" value="1"/>
</dbReference>
<reference evidence="4 5" key="1">
    <citation type="submission" date="2017-10" db="EMBL/GenBank/DDBJ databases">
        <title>Comparative genomics in systemic dimorphic fungi from Ajellomycetaceae.</title>
        <authorList>
            <person name="Munoz J.F."/>
            <person name="Mcewen J.G."/>
            <person name="Clay O.K."/>
            <person name="Cuomo C.A."/>
        </authorList>
    </citation>
    <scope>NUCLEOTIDE SEQUENCE [LARGE SCALE GENOMIC DNA]</scope>
    <source>
        <strain evidence="4 5">UAMH7299</strain>
    </source>
</reference>
<feature type="compositionally biased region" description="Polar residues" evidence="2">
    <location>
        <begin position="1526"/>
        <end position="1538"/>
    </location>
</feature>
<gene>
    <name evidence="4" type="ORF">AJ80_04888</name>
</gene>
<feature type="compositionally biased region" description="Polar residues" evidence="2">
    <location>
        <begin position="31"/>
        <end position="40"/>
    </location>
</feature>
<organism evidence="4 5">
    <name type="scientific">Polytolypa hystricis (strain UAMH7299)</name>
    <dbReference type="NCBI Taxonomy" id="1447883"/>
    <lineage>
        <taxon>Eukaryota</taxon>
        <taxon>Fungi</taxon>
        <taxon>Dikarya</taxon>
        <taxon>Ascomycota</taxon>
        <taxon>Pezizomycotina</taxon>
        <taxon>Eurotiomycetes</taxon>
        <taxon>Eurotiomycetidae</taxon>
        <taxon>Onygenales</taxon>
        <taxon>Onygenales incertae sedis</taxon>
        <taxon>Polytolypa</taxon>
    </lineage>
</organism>
<dbReference type="InterPro" id="IPR018515">
    <property type="entry name" value="Tuberin-type_domain"/>
</dbReference>
<dbReference type="GO" id="GO:0051056">
    <property type="term" value="P:regulation of small GTPase mediated signal transduction"/>
    <property type="evidence" value="ECO:0007669"/>
    <property type="project" value="InterPro"/>
</dbReference>
<dbReference type="InterPro" id="IPR024584">
    <property type="entry name" value="Tuberin_N"/>
</dbReference>
<dbReference type="Proteomes" id="UP000224634">
    <property type="component" value="Unassembled WGS sequence"/>
</dbReference>
<dbReference type="GO" id="GO:0032007">
    <property type="term" value="P:negative regulation of TOR signaling"/>
    <property type="evidence" value="ECO:0007669"/>
    <property type="project" value="TreeGrafter"/>
</dbReference>
<dbReference type="SUPFAM" id="SSF111347">
    <property type="entry name" value="Rap/Ran-GAP"/>
    <property type="match status" value="1"/>
</dbReference>
<keyword evidence="5" id="KW-1185">Reference proteome</keyword>
<dbReference type="STRING" id="1447883.A0A2B7Y6W0"/>
<proteinExistence type="predicted"/>
<feature type="compositionally biased region" description="Low complexity" evidence="2">
    <location>
        <begin position="1041"/>
        <end position="1056"/>
    </location>
</feature>
<dbReference type="Pfam" id="PF11864">
    <property type="entry name" value="DUF3384"/>
    <property type="match status" value="1"/>
</dbReference>
<sequence length="1576" mass="173629">MSPGDVPPPSQHKPSSSTFADVFKTLANARPKSQSPVSHGSGSGDALPPEMEGRRGSRVTFGFESLHRGSAGFLSPDAQSPPSLDSLLSSLAQQPPSPNIQDEVDNAVRFLAGFSGEQALAIWEAGSHLIESTSSEEAHKAGASLLEAIASRQDLSSPARRTLFLSISHPCTADTIPARVNSLISLTDHGRKLEFADSPILPVIAAWISPLYESVNLVRSKRRKTQRSNSNSSDESTLGSLFQLVIDIITLQRHPPTSSEIELLLDEVVSVCRKTPVAADIKNSLAIFDAIITSSEVPDASVEGLINVLCSIQASVKSLSGPTSRVVRNLAKSKKQAEMVENLHTFLLESTDREDRNLNVIRGAVDIFRDLLVAYGQGGMPDISFDHLISSLKSAAQKNDGRTHTDILDVCSCALHGDYATIALEHSWSEFVQVLIACSSKVIDAYSQPSTSKPSSSDDVRLNISANITRVLSSLESLWSKMDRQQKLDALHFAMAVYNHTSPAQSDLVFDLCKTEQLCYPGHPEWKTFCWDLVHHFILARDKHPEVRIHALNTLRDAFVIKDAASQLDDEGLIGALLENFTDERSSSFLEALVLFLVDASASCSLDTFKLLSTTLSLPLKRDEDNEEISPTTTPSIPGSRPISLADSAEHSLSSISSAGLVRIFLRTFCQSPSKASIAFERLIDIAQSSNRPTDCRLNALKLLFRLRCDSTGAIHVISASENEFLIAVLCRTMEVGSRGSTSEEVTPERAAKIEEGTFGATARSSLKEPASGTLSTSSVRATAQLRTLRWTPPAWTHSESKGLPEDPPICTSLHTFAYSNEHLSELAEKESFVTLKFNLWLEAIIALLQREKEWDVYSYVLAHLGPQLVNRDIFQGAVPQIKLLRSVLCEQIKNESFLEPLAWTGVKKADVAICIFDSLTMLISFHHHFAKSEQDELVRTFMLGIGSWEGASRGCIHALSVCCHEIPLSVTKALNAILDKMSKIVTQSHVAVHILEFLALLARLPAVYVNLRDEEIRTVFGVCLRFIQTSREQRYKAMDSSGSRSGSISSRQSGGTKEQLLSPTTITETPDSINADDLSRYVYSLTYHVMIFWFLSLKLQDRINHVNWITKRLIFTDEHGKEVIEEQSQVFIDFMQRVAFSDLGDTIPFDKFPPSESDGPVSKKSWIVGMSIITVETAGATGLTQITKRQASGTTYAIYQQRTAPVLPHQIPPSPGSYSLSDDTSTRTAIFPSHVLLQMTASAFPTPISLQPIPLHDDDFTRRALSIFDRNDIVDGHKVGVIFIDDGQTEEKQILANTTGSADYDFFLSGLGTKVSIRDVKFNTQGLHPDVDGEFTYAWRDRVTEIIYHVATMMPTNLEVDPQFVNKKRHIGNDFVNIIFNRSNQLFDFNTIPSQFNFVNIVISPVCRIASPSSSHGGPCAHEDCKTYNLPDFNQAFYVVKVMSKSDFPELSAAAIPKVISGKDLTAFVRLIALNASVFSLVSSRGGGEHISSWQNRLREIRRLRERAVASSDDGGKAGAGEGSFLTNRRNTRSNVHQPPEEGSHTGLRANFGAEWSSQVDNNVFKSMDFSRWSR</sequence>
<dbReference type="InterPro" id="IPR027107">
    <property type="entry name" value="Tuberin/Ral-act_asu"/>
</dbReference>
<name>A0A2B7Y6W0_POLH7</name>
<dbReference type="InterPro" id="IPR035974">
    <property type="entry name" value="Rap/Ran-GAP_sf"/>
</dbReference>
<dbReference type="OrthoDB" id="19311at2759"/>
<comment type="caution">
    <text evidence="4">The sequence shown here is derived from an EMBL/GenBank/DDBJ whole genome shotgun (WGS) entry which is preliminary data.</text>
</comment>
<dbReference type="FunFam" id="3.40.50.11210:FF:000007">
    <property type="entry name" value="Tuberous sclerosis 2"/>
    <property type="match status" value="1"/>
</dbReference>
<accession>A0A2B7Y6W0</accession>
<dbReference type="SUPFAM" id="SSF48371">
    <property type="entry name" value="ARM repeat"/>
    <property type="match status" value="1"/>
</dbReference>
<feature type="compositionally biased region" description="Polar residues" evidence="2">
    <location>
        <begin position="1060"/>
        <end position="1069"/>
    </location>
</feature>
<evidence type="ECO:0000256" key="2">
    <source>
        <dbReference type="SAM" id="MobiDB-lite"/>
    </source>
</evidence>
<feature type="region of interest" description="Disordered" evidence="2">
    <location>
        <begin position="1"/>
        <end position="60"/>
    </location>
</feature>
<evidence type="ECO:0000256" key="1">
    <source>
        <dbReference type="ARBA" id="ARBA00022468"/>
    </source>
</evidence>
<feature type="region of interest" description="Disordered" evidence="2">
    <location>
        <begin position="72"/>
        <end position="101"/>
    </location>
</feature>
<dbReference type="Pfam" id="PF03542">
    <property type="entry name" value="Tuberin"/>
    <property type="match status" value="1"/>
</dbReference>
<protein>
    <recommendedName>
        <fullName evidence="3">Rap-GAP domain-containing protein</fullName>
    </recommendedName>
</protein>
<dbReference type="InterPro" id="IPR016024">
    <property type="entry name" value="ARM-type_fold"/>
</dbReference>
<evidence type="ECO:0000259" key="3">
    <source>
        <dbReference type="PROSITE" id="PS50085"/>
    </source>
</evidence>
<dbReference type="InterPro" id="IPR000331">
    <property type="entry name" value="Rap/Ran_GAP_dom"/>
</dbReference>
<keyword evidence="1" id="KW-0343">GTPase activation</keyword>
<feature type="region of interest" description="Disordered" evidence="2">
    <location>
        <begin position="1510"/>
        <end position="1549"/>
    </location>
</feature>
<dbReference type="PROSITE" id="PS50085">
    <property type="entry name" value="RAPGAP"/>
    <property type="match status" value="1"/>
</dbReference>
<dbReference type="Pfam" id="PF02145">
    <property type="entry name" value="Rap_GAP"/>
    <property type="match status" value="1"/>
</dbReference>
<feature type="region of interest" description="Disordered" evidence="2">
    <location>
        <begin position="1038"/>
        <end position="1069"/>
    </location>
</feature>
<dbReference type="GO" id="GO:0005096">
    <property type="term" value="F:GTPase activator activity"/>
    <property type="evidence" value="ECO:0007669"/>
    <property type="project" value="UniProtKB-KW"/>
</dbReference>
<dbReference type="GO" id="GO:0005634">
    <property type="term" value="C:nucleus"/>
    <property type="evidence" value="ECO:0007669"/>
    <property type="project" value="InterPro"/>
</dbReference>
<feature type="compositionally biased region" description="Low complexity" evidence="2">
    <location>
        <begin position="74"/>
        <end position="94"/>
    </location>
</feature>
<dbReference type="PANTHER" id="PTHR10063">
    <property type="entry name" value="TUBERIN"/>
    <property type="match status" value="1"/>
</dbReference>
<evidence type="ECO:0000313" key="5">
    <source>
        <dbReference type="Proteomes" id="UP000224634"/>
    </source>
</evidence>
<feature type="domain" description="Rap-GAP" evidence="3">
    <location>
        <begin position="1266"/>
        <end position="1513"/>
    </location>
</feature>
<evidence type="ECO:0000313" key="4">
    <source>
        <dbReference type="EMBL" id="PGH17246.1"/>
    </source>
</evidence>